<feature type="domain" description="Rhodanese" evidence="2">
    <location>
        <begin position="22"/>
        <end position="138"/>
    </location>
</feature>
<dbReference type="CDD" id="cd01448">
    <property type="entry name" value="TST_Repeat_1"/>
    <property type="match status" value="1"/>
</dbReference>
<keyword evidence="4" id="KW-1185">Reference proteome</keyword>
<name>A0A7H0GPV6_9BURK</name>
<evidence type="ECO:0000313" key="4">
    <source>
        <dbReference type="Proteomes" id="UP000516028"/>
    </source>
</evidence>
<dbReference type="EMBL" id="CP060783">
    <property type="protein sequence ID" value="QNP50322.1"/>
    <property type="molecule type" value="Genomic_DNA"/>
</dbReference>
<dbReference type="Proteomes" id="UP000516028">
    <property type="component" value="Chromosome"/>
</dbReference>
<dbReference type="SUPFAM" id="SSF52821">
    <property type="entry name" value="Rhodanese/Cell cycle control phosphatase"/>
    <property type="match status" value="2"/>
</dbReference>
<evidence type="ECO:0000313" key="3">
    <source>
        <dbReference type="EMBL" id="QNP50322.1"/>
    </source>
</evidence>
<dbReference type="PANTHER" id="PTHR43855:SF1">
    <property type="entry name" value="THIOSULFATE SULFURTRANSFERASE"/>
    <property type="match status" value="1"/>
</dbReference>
<gene>
    <name evidence="3" type="ORF">H9K75_11415</name>
</gene>
<evidence type="ECO:0000259" key="2">
    <source>
        <dbReference type="PROSITE" id="PS50206"/>
    </source>
</evidence>
<dbReference type="GO" id="GO:0016740">
    <property type="term" value="F:transferase activity"/>
    <property type="evidence" value="ECO:0007669"/>
    <property type="project" value="UniProtKB-KW"/>
</dbReference>
<accession>A0A7H0GPV6</accession>
<dbReference type="PANTHER" id="PTHR43855">
    <property type="entry name" value="THIOSULFATE SULFURTRANSFERASE"/>
    <property type="match status" value="1"/>
</dbReference>
<sequence>MDHKLSSLSDDIVQPEQLLDHPHSNRLFIDVRLGEPADEFKDYRDAHILGAVHAQIREVFAAPPTPASGNLPLPEIALLERQLRAWGVNEDTEIVVYGPSMALAARAWWVLRWAGLENVRVLDGGIKAWAHQGGPLAQGETYREPNDEALRLRLQSGSLPQSLVTDVETLGDDALLIDARDENAFLAGSIPGARNLPASEQWTPVGNLRTVAEIEKLYDDVGVREGKDVVVYCGGGVLSALAVLTLRALGHRPLLYVGSWSEWSKSPERMARSAGERALS</sequence>
<keyword evidence="1" id="KW-0677">Repeat</keyword>
<protein>
    <submittedName>
        <fullName evidence="3">Sulfurtransferase</fullName>
    </submittedName>
</protein>
<dbReference type="RefSeq" id="WP_187725829.1">
    <property type="nucleotide sequence ID" value="NZ_CP060783.1"/>
</dbReference>
<dbReference type="Gene3D" id="3.40.250.10">
    <property type="entry name" value="Rhodanese-like domain"/>
    <property type="match status" value="2"/>
</dbReference>
<dbReference type="InterPro" id="IPR001763">
    <property type="entry name" value="Rhodanese-like_dom"/>
</dbReference>
<dbReference type="Pfam" id="PF00581">
    <property type="entry name" value="Rhodanese"/>
    <property type="match status" value="2"/>
</dbReference>
<dbReference type="PROSITE" id="PS50206">
    <property type="entry name" value="RHODANESE_3"/>
    <property type="match status" value="2"/>
</dbReference>
<dbReference type="InterPro" id="IPR051126">
    <property type="entry name" value="Thiosulfate_sulfurtransferase"/>
</dbReference>
<keyword evidence="3" id="KW-0808">Transferase</keyword>
<dbReference type="AlphaFoldDB" id="A0A7H0GPV6"/>
<feature type="domain" description="Rhodanese" evidence="2">
    <location>
        <begin position="170"/>
        <end position="272"/>
    </location>
</feature>
<dbReference type="SMART" id="SM00450">
    <property type="entry name" value="RHOD"/>
    <property type="match status" value="2"/>
</dbReference>
<organism evidence="3 4">
    <name type="scientific">Diaphorobacter aerolatus</name>
    <dbReference type="NCBI Taxonomy" id="1288495"/>
    <lineage>
        <taxon>Bacteria</taxon>
        <taxon>Pseudomonadati</taxon>
        <taxon>Pseudomonadota</taxon>
        <taxon>Betaproteobacteria</taxon>
        <taxon>Burkholderiales</taxon>
        <taxon>Comamonadaceae</taxon>
        <taxon>Diaphorobacter</taxon>
    </lineage>
</organism>
<reference evidence="3 4" key="1">
    <citation type="submission" date="2020-08" db="EMBL/GenBank/DDBJ databases">
        <title>Genome sequence of Diaphorobacter aerolatus KACC 16536T.</title>
        <authorList>
            <person name="Hyun D.-W."/>
            <person name="Bae J.-W."/>
        </authorList>
    </citation>
    <scope>NUCLEOTIDE SEQUENCE [LARGE SCALE GENOMIC DNA]</scope>
    <source>
        <strain evidence="3 4">KACC 16536</strain>
    </source>
</reference>
<proteinExistence type="predicted"/>
<dbReference type="InterPro" id="IPR036873">
    <property type="entry name" value="Rhodanese-like_dom_sf"/>
</dbReference>
<dbReference type="KEGG" id="daer:H9K75_11415"/>
<evidence type="ECO:0000256" key="1">
    <source>
        <dbReference type="ARBA" id="ARBA00022737"/>
    </source>
</evidence>